<dbReference type="PANTHER" id="PTHR30404">
    <property type="entry name" value="N-ACETYLMURAMOYL-L-ALANINE AMIDASE"/>
    <property type="match status" value="1"/>
</dbReference>
<dbReference type="GO" id="GO:0030288">
    <property type="term" value="C:outer membrane-bounded periplasmic space"/>
    <property type="evidence" value="ECO:0007669"/>
    <property type="project" value="TreeGrafter"/>
</dbReference>
<evidence type="ECO:0000313" key="7">
    <source>
        <dbReference type="EMBL" id="OES46478.1"/>
    </source>
</evidence>
<comment type="caution">
    <text evidence="7">The sequence shown here is derived from an EMBL/GenBank/DDBJ whole genome shotgun (WGS) entry which is preliminary data.</text>
</comment>
<dbReference type="GO" id="GO:0009253">
    <property type="term" value="P:peptidoglycan catabolic process"/>
    <property type="evidence" value="ECO:0007669"/>
    <property type="project" value="InterPro"/>
</dbReference>
<evidence type="ECO:0000256" key="1">
    <source>
        <dbReference type="ARBA" id="ARBA00022729"/>
    </source>
</evidence>
<dbReference type="InterPro" id="IPR003646">
    <property type="entry name" value="SH3-like_bac-type"/>
</dbReference>
<proteinExistence type="predicted"/>
<evidence type="ECO:0000256" key="3">
    <source>
        <dbReference type="ARBA" id="ARBA00023316"/>
    </source>
</evidence>
<dbReference type="SMART" id="SM00287">
    <property type="entry name" value="SH3b"/>
    <property type="match status" value="1"/>
</dbReference>
<protein>
    <submittedName>
        <fullName evidence="7">Cell wall hydrolase</fullName>
    </submittedName>
</protein>
<dbReference type="InterPro" id="IPR002508">
    <property type="entry name" value="MurNAc-LAA_cat"/>
</dbReference>
<evidence type="ECO:0000256" key="2">
    <source>
        <dbReference type="ARBA" id="ARBA00022801"/>
    </source>
</evidence>
<keyword evidence="8" id="KW-1185">Reference proteome</keyword>
<gene>
    <name evidence="7" type="ORF">BA724_14450</name>
</gene>
<dbReference type="InterPro" id="IPR050695">
    <property type="entry name" value="N-acetylmuramoyl_amidase_3"/>
</dbReference>
<dbReference type="Pfam" id="PF08239">
    <property type="entry name" value="SH3_3"/>
    <property type="match status" value="1"/>
</dbReference>
<keyword evidence="2 7" id="KW-0378">Hydrolase</keyword>
<feature type="domain" description="SLH" evidence="5">
    <location>
        <begin position="79"/>
        <end position="142"/>
    </location>
</feature>
<reference evidence="7 8" key="1">
    <citation type="submission" date="2016-06" db="EMBL/GenBank/DDBJ databases">
        <title>Domibacillus iocasae genome sequencing.</title>
        <authorList>
            <person name="Verma A."/>
            <person name="Pal Y."/>
            <person name="Ojha A.K."/>
            <person name="Krishnamurthi S."/>
        </authorList>
    </citation>
    <scope>NUCLEOTIDE SEQUENCE [LARGE SCALE GENOMIC DNA]</scope>
    <source>
        <strain evidence="7 8">DSM 29979</strain>
    </source>
</reference>
<dbReference type="AlphaFoldDB" id="A0A1E7DUW9"/>
<dbReference type="Pfam" id="PF01520">
    <property type="entry name" value="Amidase_3"/>
    <property type="match status" value="1"/>
</dbReference>
<evidence type="ECO:0000256" key="4">
    <source>
        <dbReference type="SAM" id="SignalP"/>
    </source>
</evidence>
<dbReference type="SMART" id="SM00646">
    <property type="entry name" value="Ami_3"/>
    <property type="match status" value="1"/>
</dbReference>
<sequence>MTFVLAFCMIFSLFSIQAPAQAAGFTDVPSRALNEVNYLVQGGVVQGSSPTVFNPDQTITRAEAAAFVGRAIQLNGTKRQTRFNDVDPGSFASGYIESIAAKGIMSGASNGKFSPGKLVTRGEMAVIIAKAFGHTGNAETALMNLGIASGMGNGSFGSAQTITRADFAVFLARAINPAFRLKQNITFSSNMKSTTNGLNIRTGPSTSYPSVGKIAAGTSVTGAFLVGGWMFVKAGNTTGFISMYYLTGSSGSGTVTQPTTPPSTGTDSRLQSQTIIIDPGHGGTDPGAVNGSLREKDVVLNVGLKVNKLLEQTPFKVKMTRSTDTFIKLTDRSTFAKNNKGNVFVSIHVNSVNSSSTSGTETFYYAAGNPHVSDSKLLSSKIQARMLEAWNLKDRGIKKGNFSVLRENNMPAALAELGFISNSSDAAKMTNEAALSKMSIAIYNGILDYYKAKGYDINKLYK</sequence>
<evidence type="ECO:0000259" key="6">
    <source>
        <dbReference type="PROSITE" id="PS51781"/>
    </source>
</evidence>
<dbReference type="Proteomes" id="UP000095658">
    <property type="component" value="Unassembled WGS sequence"/>
</dbReference>
<dbReference type="GO" id="GO:0071555">
    <property type="term" value="P:cell wall organization"/>
    <property type="evidence" value="ECO:0007669"/>
    <property type="project" value="UniProtKB-KW"/>
</dbReference>
<dbReference type="PANTHER" id="PTHR30404:SF0">
    <property type="entry name" value="N-ACETYLMURAMOYL-L-ALANINE AMIDASE AMIC"/>
    <property type="match status" value="1"/>
</dbReference>
<dbReference type="STRING" id="1714016.BA724_14450"/>
<feature type="signal peptide" evidence="4">
    <location>
        <begin position="1"/>
        <end position="22"/>
    </location>
</feature>
<dbReference type="SUPFAM" id="SSF53187">
    <property type="entry name" value="Zn-dependent exopeptidases"/>
    <property type="match status" value="1"/>
</dbReference>
<evidence type="ECO:0000313" key="8">
    <source>
        <dbReference type="Proteomes" id="UP000095658"/>
    </source>
</evidence>
<evidence type="ECO:0000259" key="5">
    <source>
        <dbReference type="PROSITE" id="PS51272"/>
    </source>
</evidence>
<dbReference type="Gene3D" id="3.40.630.40">
    <property type="entry name" value="Zn-dependent exopeptidases"/>
    <property type="match status" value="1"/>
</dbReference>
<feature type="chain" id="PRO_5009191555" evidence="4">
    <location>
        <begin position="23"/>
        <end position="462"/>
    </location>
</feature>
<feature type="domain" description="SH3b" evidence="6">
    <location>
        <begin position="188"/>
        <end position="250"/>
    </location>
</feature>
<name>A0A1E7DUW9_9BACI</name>
<dbReference type="PROSITE" id="PS51272">
    <property type="entry name" value="SLH"/>
    <property type="match status" value="2"/>
</dbReference>
<dbReference type="GO" id="GO:0008745">
    <property type="term" value="F:N-acetylmuramoyl-L-alanine amidase activity"/>
    <property type="evidence" value="ECO:0007669"/>
    <property type="project" value="InterPro"/>
</dbReference>
<keyword evidence="3" id="KW-0961">Cell wall biogenesis/degradation</keyword>
<accession>A0A1E7DUW9</accession>
<dbReference type="InterPro" id="IPR001119">
    <property type="entry name" value="SLH_dom"/>
</dbReference>
<feature type="domain" description="SLH" evidence="5">
    <location>
        <begin position="19"/>
        <end position="78"/>
    </location>
</feature>
<organism evidence="7 8">
    <name type="scientific">Domibacillus iocasae</name>
    <dbReference type="NCBI Taxonomy" id="1714016"/>
    <lineage>
        <taxon>Bacteria</taxon>
        <taxon>Bacillati</taxon>
        <taxon>Bacillota</taxon>
        <taxon>Bacilli</taxon>
        <taxon>Bacillales</taxon>
        <taxon>Bacillaceae</taxon>
        <taxon>Domibacillus</taxon>
    </lineage>
</organism>
<dbReference type="PROSITE" id="PS51781">
    <property type="entry name" value="SH3B"/>
    <property type="match status" value="1"/>
</dbReference>
<dbReference type="Gene3D" id="2.30.30.40">
    <property type="entry name" value="SH3 Domains"/>
    <property type="match status" value="1"/>
</dbReference>
<dbReference type="EMBL" id="MAMP01000002">
    <property type="protein sequence ID" value="OES46478.1"/>
    <property type="molecule type" value="Genomic_DNA"/>
</dbReference>
<dbReference type="CDD" id="cd02696">
    <property type="entry name" value="MurNAc-LAA"/>
    <property type="match status" value="1"/>
</dbReference>
<keyword evidence="1 4" id="KW-0732">Signal</keyword>
<dbReference type="Pfam" id="PF00395">
    <property type="entry name" value="SLH"/>
    <property type="match status" value="3"/>
</dbReference>